<dbReference type="InterPro" id="IPR008862">
    <property type="entry name" value="Tcp11"/>
</dbReference>
<dbReference type="EMBL" id="JARQWQ010000003">
    <property type="protein sequence ID" value="KAK2572887.1"/>
    <property type="molecule type" value="Genomic_DNA"/>
</dbReference>
<evidence type="ECO:0000313" key="3">
    <source>
        <dbReference type="Proteomes" id="UP001249851"/>
    </source>
</evidence>
<dbReference type="AlphaFoldDB" id="A0AAD9R4A7"/>
<comment type="caution">
    <text evidence="2">The sequence shown here is derived from an EMBL/GenBank/DDBJ whole genome shotgun (WGS) entry which is preliminary data.</text>
</comment>
<gene>
    <name evidence="2" type="ORF">P5673_001893</name>
</gene>
<proteinExistence type="inferred from homology"/>
<dbReference type="Pfam" id="PF05794">
    <property type="entry name" value="Tcp11"/>
    <property type="match status" value="1"/>
</dbReference>
<evidence type="ECO:0000256" key="1">
    <source>
        <dbReference type="ARBA" id="ARBA00010954"/>
    </source>
</evidence>
<dbReference type="GO" id="GO:0007165">
    <property type="term" value="P:signal transduction"/>
    <property type="evidence" value="ECO:0007669"/>
    <property type="project" value="TreeGrafter"/>
</dbReference>
<dbReference type="Proteomes" id="UP001249851">
    <property type="component" value="Unassembled WGS sequence"/>
</dbReference>
<protein>
    <submittedName>
        <fullName evidence="2">T-complex protein 11-like protein 1</fullName>
    </submittedName>
</protein>
<dbReference type="PANTHER" id="PTHR12832">
    <property type="entry name" value="TESTIS-SPECIFIC PROTEIN PBS13 T-COMPLEX 11"/>
    <property type="match status" value="1"/>
</dbReference>
<keyword evidence="3" id="KW-1185">Reference proteome</keyword>
<name>A0AAD9R4A7_ACRCE</name>
<evidence type="ECO:0000313" key="2">
    <source>
        <dbReference type="EMBL" id="KAK2572887.1"/>
    </source>
</evidence>
<dbReference type="PANTHER" id="PTHR12832:SF11">
    <property type="entry name" value="LD23868P"/>
    <property type="match status" value="1"/>
</dbReference>
<accession>A0AAD9R4A7</accession>
<sequence>MEEFNGQENNSNGAENSQQDTVNIVSNMALAHELLMNDSFRLASELPENSLEKRVRDVVHKAFWDKLGEELSHDPPVFNQALSLMGEVKENILSLLLPHHSSLRAQINEVLDLDLIKQQANHGILDIPRLAQFVVSVLSKLCAPARDDQVKKILHNENIVDLFKEVFTLMDGMKVDMANFQLQTIKPHLLLQSVEYERKKFKEYLQSNPALLLQVMALEKIKILSLFLHPGLFSAALLSTKAWLKRGAKAATNTDSTLPAEMSDNEKETTDFKQKLQDVNLTEVLVHGYLGIIFGEPGWPYPETLIMDEFRLAEMRWSVRRTTLIASVVLVALNTIGQQLTSDTVYLASLKEVLYILLDGVTEGDFSSALCGVYEQLVRETEKLLKARGLSQLTPQQKEMLKGQIEGISSPDNTVYKVISNRTYEFMLSRMKSRLHRESEQSTSPSIPQGLTSVNTELSEITSRFLRVVGHNMAVFAPFYEDILVEIKSSLD</sequence>
<comment type="similarity">
    <text evidence="1">Belongs to the TCP11 family.</text>
</comment>
<organism evidence="2 3">
    <name type="scientific">Acropora cervicornis</name>
    <name type="common">Staghorn coral</name>
    <dbReference type="NCBI Taxonomy" id="6130"/>
    <lineage>
        <taxon>Eukaryota</taxon>
        <taxon>Metazoa</taxon>
        <taxon>Cnidaria</taxon>
        <taxon>Anthozoa</taxon>
        <taxon>Hexacorallia</taxon>
        <taxon>Scleractinia</taxon>
        <taxon>Astrocoeniina</taxon>
        <taxon>Acroporidae</taxon>
        <taxon>Acropora</taxon>
    </lineage>
</organism>
<reference evidence="2" key="2">
    <citation type="journal article" date="2023" name="Science">
        <title>Genomic signatures of disease resistance in endangered staghorn corals.</title>
        <authorList>
            <person name="Vollmer S.V."/>
            <person name="Selwyn J.D."/>
            <person name="Despard B.A."/>
            <person name="Roesel C.L."/>
        </authorList>
    </citation>
    <scope>NUCLEOTIDE SEQUENCE</scope>
    <source>
        <strain evidence="2">K2</strain>
    </source>
</reference>
<reference evidence="2" key="1">
    <citation type="journal article" date="2023" name="G3 (Bethesda)">
        <title>Whole genome assembly and annotation of the endangered Caribbean coral Acropora cervicornis.</title>
        <authorList>
            <person name="Selwyn J.D."/>
            <person name="Vollmer S.V."/>
        </authorList>
    </citation>
    <scope>NUCLEOTIDE SEQUENCE</scope>
    <source>
        <strain evidence="2">K2</strain>
    </source>
</reference>